<feature type="region of interest" description="Disordered" evidence="1">
    <location>
        <begin position="49"/>
        <end position="76"/>
    </location>
</feature>
<dbReference type="EMBL" id="JARKIB010000105">
    <property type="protein sequence ID" value="KAJ7739870.1"/>
    <property type="molecule type" value="Genomic_DNA"/>
</dbReference>
<feature type="transmembrane region" description="Helical" evidence="2">
    <location>
        <begin position="6"/>
        <end position="26"/>
    </location>
</feature>
<keyword evidence="4" id="KW-1185">Reference proteome</keyword>
<gene>
    <name evidence="3" type="ORF">B0H16DRAFT_1729247</name>
</gene>
<evidence type="ECO:0000313" key="4">
    <source>
        <dbReference type="Proteomes" id="UP001215598"/>
    </source>
</evidence>
<proteinExistence type="predicted"/>
<keyword evidence="2" id="KW-0812">Transmembrane</keyword>
<organism evidence="3 4">
    <name type="scientific">Mycena metata</name>
    <dbReference type="NCBI Taxonomy" id="1033252"/>
    <lineage>
        <taxon>Eukaryota</taxon>
        <taxon>Fungi</taxon>
        <taxon>Dikarya</taxon>
        <taxon>Basidiomycota</taxon>
        <taxon>Agaricomycotina</taxon>
        <taxon>Agaricomycetes</taxon>
        <taxon>Agaricomycetidae</taxon>
        <taxon>Agaricales</taxon>
        <taxon>Marasmiineae</taxon>
        <taxon>Mycenaceae</taxon>
        <taxon>Mycena</taxon>
    </lineage>
</organism>
<evidence type="ECO:0000256" key="2">
    <source>
        <dbReference type="SAM" id="Phobius"/>
    </source>
</evidence>
<comment type="caution">
    <text evidence="3">The sequence shown here is derived from an EMBL/GenBank/DDBJ whole genome shotgun (WGS) entry which is preliminary data.</text>
</comment>
<dbReference type="AlphaFoldDB" id="A0AAD7IE91"/>
<accession>A0AAD7IE91</accession>
<sequence length="76" mass="8096">MPAFAFAYGSFGDILATGQLIVKIIIILRQGTRSDECAETEKELKSLGGDLANLTRMPTDDAAQTSPLGQRNPALS</sequence>
<name>A0AAD7IE91_9AGAR</name>
<feature type="compositionally biased region" description="Polar residues" evidence="1">
    <location>
        <begin position="62"/>
        <end position="76"/>
    </location>
</feature>
<evidence type="ECO:0000313" key="3">
    <source>
        <dbReference type="EMBL" id="KAJ7739870.1"/>
    </source>
</evidence>
<keyword evidence="2" id="KW-1133">Transmembrane helix</keyword>
<reference evidence="3" key="1">
    <citation type="submission" date="2023-03" db="EMBL/GenBank/DDBJ databases">
        <title>Massive genome expansion in bonnet fungi (Mycena s.s.) driven by repeated elements and novel gene families across ecological guilds.</title>
        <authorList>
            <consortium name="Lawrence Berkeley National Laboratory"/>
            <person name="Harder C.B."/>
            <person name="Miyauchi S."/>
            <person name="Viragh M."/>
            <person name="Kuo A."/>
            <person name="Thoen E."/>
            <person name="Andreopoulos B."/>
            <person name="Lu D."/>
            <person name="Skrede I."/>
            <person name="Drula E."/>
            <person name="Henrissat B."/>
            <person name="Morin E."/>
            <person name="Kohler A."/>
            <person name="Barry K."/>
            <person name="LaButti K."/>
            <person name="Morin E."/>
            <person name="Salamov A."/>
            <person name="Lipzen A."/>
            <person name="Mereny Z."/>
            <person name="Hegedus B."/>
            <person name="Baldrian P."/>
            <person name="Stursova M."/>
            <person name="Weitz H."/>
            <person name="Taylor A."/>
            <person name="Grigoriev I.V."/>
            <person name="Nagy L.G."/>
            <person name="Martin F."/>
            <person name="Kauserud H."/>
        </authorList>
    </citation>
    <scope>NUCLEOTIDE SEQUENCE</scope>
    <source>
        <strain evidence="3">CBHHK182m</strain>
    </source>
</reference>
<keyword evidence="2" id="KW-0472">Membrane</keyword>
<dbReference type="Proteomes" id="UP001215598">
    <property type="component" value="Unassembled WGS sequence"/>
</dbReference>
<evidence type="ECO:0000256" key="1">
    <source>
        <dbReference type="SAM" id="MobiDB-lite"/>
    </source>
</evidence>
<protein>
    <submittedName>
        <fullName evidence="3">Uncharacterized protein</fullName>
    </submittedName>
</protein>